<evidence type="ECO:0000313" key="4">
    <source>
        <dbReference type="Proteomes" id="UP001595844"/>
    </source>
</evidence>
<dbReference type="InterPro" id="IPR014048">
    <property type="entry name" value="MethylDNA_cys_MeTrfase_DNA-bd"/>
</dbReference>
<evidence type="ECO:0000256" key="1">
    <source>
        <dbReference type="ARBA" id="ARBA00022763"/>
    </source>
</evidence>
<dbReference type="PANTHER" id="PTHR42942:SF1">
    <property type="entry name" value="ALKYLTRANSFERASE-LIKE PROTEIN 1"/>
    <property type="match status" value="1"/>
</dbReference>
<dbReference type="InterPro" id="IPR036388">
    <property type="entry name" value="WH-like_DNA-bd_sf"/>
</dbReference>
<feature type="domain" description="Methylated-DNA-[protein]-cysteine S-methyltransferase DNA binding" evidence="2">
    <location>
        <begin position="5"/>
        <end position="75"/>
    </location>
</feature>
<accession>A0ABV8VCK2</accession>
<dbReference type="Proteomes" id="UP001595844">
    <property type="component" value="Unassembled WGS sequence"/>
</dbReference>
<dbReference type="Gene3D" id="1.10.10.10">
    <property type="entry name" value="Winged helix-like DNA-binding domain superfamily/Winged helix DNA-binding domain"/>
    <property type="match status" value="1"/>
</dbReference>
<evidence type="ECO:0000313" key="3">
    <source>
        <dbReference type="EMBL" id="MFC4372542.1"/>
    </source>
</evidence>
<keyword evidence="4" id="KW-1185">Reference proteome</keyword>
<comment type="caution">
    <text evidence="3">The sequence shown here is derived from an EMBL/GenBank/DDBJ whole genome shotgun (WGS) entry which is preliminary data.</text>
</comment>
<dbReference type="EMBL" id="JBHSDL010000001">
    <property type="protein sequence ID" value="MFC4372542.1"/>
    <property type="molecule type" value="Genomic_DNA"/>
</dbReference>
<dbReference type="CDD" id="cd06445">
    <property type="entry name" value="ATase"/>
    <property type="match status" value="1"/>
</dbReference>
<evidence type="ECO:0000259" key="2">
    <source>
        <dbReference type="Pfam" id="PF01035"/>
    </source>
</evidence>
<keyword evidence="1" id="KW-0227">DNA damage</keyword>
<dbReference type="SUPFAM" id="SSF46767">
    <property type="entry name" value="Methylated DNA-protein cysteine methyltransferase, C-terminal domain"/>
    <property type="match status" value="1"/>
</dbReference>
<protein>
    <submittedName>
        <fullName evidence="3">MGMT family protein</fullName>
    </submittedName>
</protein>
<dbReference type="PANTHER" id="PTHR42942">
    <property type="entry name" value="6-O-METHYLGUANINE DNA METHYLTRANSFERASE"/>
    <property type="match status" value="1"/>
</dbReference>
<proteinExistence type="predicted"/>
<sequence>MSIVDQVRAVVVTIPAGRVATYGDIGARIGVGPRQVGRVMSLLGDDVPWWRVAYADGRPATCHDGGARALLAAEGTPLRGDRIDLRRARTVLP</sequence>
<organism evidence="3 4">
    <name type="scientific">Nocardia halotolerans</name>
    <dbReference type="NCBI Taxonomy" id="1755878"/>
    <lineage>
        <taxon>Bacteria</taxon>
        <taxon>Bacillati</taxon>
        <taxon>Actinomycetota</taxon>
        <taxon>Actinomycetes</taxon>
        <taxon>Mycobacteriales</taxon>
        <taxon>Nocardiaceae</taxon>
        <taxon>Nocardia</taxon>
    </lineage>
</organism>
<dbReference type="InterPro" id="IPR036217">
    <property type="entry name" value="MethylDNA_cys_MeTrfase_DNAb"/>
</dbReference>
<name>A0ABV8VCK2_9NOCA</name>
<dbReference type="Pfam" id="PF01035">
    <property type="entry name" value="DNA_binding_1"/>
    <property type="match status" value="1"/>
</dbReference>
<dbReference type="RefSeq" id="WP_378555063.1">
    <property type="nucleotide sequence ID" value="NZ_JBHSDL010000001.1"/>
</dbReference>
<gene>
    <name evidence="3" type="ORF">ACFO5K_00380</name>
</gene>
<dbReference type="InterPro" id="IPR052520">
    <property type="entry name" value="ATL_DNA_repair"/>
</dbReference>
<reference evidence="4" key="1">
    <citation type="journal article" date="2019" name="Int. J. Syst. Evol. Microbiol.">
        <title>The Global Catalogue of Microorganisms (GCM) 10K type strain sequencing project: providing services to taxonomists for standard genome sequencing and annotation.</title>
        <authorList>
            <consortium name="The Broad Institute Genomics Platform"/>
            <consortium name="The Broad Institute Genome Sequencing Center for Infectious Disease"/>
            <person name="Wu L."/>
            <person name="Ma J."/>
        </authorList>
    </citation>
    <scope>NUCLEOTIDE SEQUENCE [LARGE SCALE GENOMIC DNA]</scope>
    <source>
        <strain evidence="4">IBRC-M 10490</strain>
    </source>
</reference>